<dbReference type="GO" id="GO:0051087">
    <property type="term" value="F:protein-folding chaperone binding"/>
    <property type="evidence" value="ECO:0007669"/>
    <property type="project" value="TreeGrafter"/>
</dbReference>
<comment type="catalytic activity">
    <reaction evidence="1">
        <text>S-ubiquitinyl-[E2 ubiquitin-conjugating enzyme]-L-cysteine + [acceptor protein]-L-lysine = [E2 ubiquitin-conjugating enzyme]-L-cysteine + N(6)-ubiquitinyl-[acceptor protein]-L-lysine.</text>
        <dbReference type="EC" id="2.3.2.27"/>
    </reaction>
</comment>
<evidence type="ECO:0000256" key="9">
    <source>
        <dbReference type="PROSITE-ProRule" id="PRU00339"/>
    </source>
</evidence>
<dbReference type="CDD" id="cd16654">
    <property type="entry name" value="RING-Ubox_CHIP"/>
    <property type="match status" value="1"/>
</dbReference>
<dbReference type="GO" id="GO:0045862">
    <property type="term" value="P:positive regulation of proteolysis"/>
    <property type="evidence" value="ECO:0007669"/>
    <property type="project" value="TreeGrafter"/>
</dbReference>
<dbReference type="PROSITE" id="PS51698">
    <property type="entry name" value="U_BOX"/>
    <property type="match status" value="1"/>
</dbReference>
<dbReference type="InterPro" id="IPR013083">
    <property type="entry name" value="Znf_RING/FYVE/PHD"/>
</dbReference>
<evidence type="ECO:0000256" key="1">
    <source>
        <dbReference type="ARBA" id="ARBA00000900"/>
    </source>
</evidence>
<dbReference type="InterPro" id="IPR045202">
    <property type="entry name" value="CHIP_RING-Ubox"/>
</dbReference>
<dbReference type="InterPro" id="IPR003613">
    <property type="entry name" value="Ubox_domain"/>
</dbReference>
<keyword evidence="5" id="KW-0833">Ubl conjugation pathway</keyword>
<dbReference type="Gene3D" id="6.10.140.2020">
    <property type="match status" value="1"/>
</dbReference>
<reference evidence="11" key="1">
    <citation type="submission" date="2021-01" db="EMBL/GenBank/DDBJ databases">
        <authorList>
            <person name="Corre E."/>
            <person name="Pelletier E."/>
            <person name="Niang G."/>
            <person name="Scheremetjew M."/>
            <person name="Finn R."/>
            <person name="Kale V."/>
            <person name="Holt S."/>
            <person name="Cochrane G."/>
            <person name="Meng A."/>
            <person name="Brown T."/>
            <person name="Cohen L."/>
        </authorList>
    </citation>
    <scope>NUCLEOTIDE SEQUENCE</scope>
    <source>
        <strain evidence="11">SAG4.97</strain>
    </source>
</reference>
<dbReference type="EC" id="2.3.2.27" evidence="2"/>
<evidence type="ECO:0000256" key="6">
    <source>
        <dbReference type="ARBA" id="ARBA00022803"/>
    </source>
</evidence>
<evidence type="ECO:0000256" key="8">
    <source>
        <dbReference type="ARBA" id="ARBA00044543"/>
    </source>
</evidence>
<dbReference type="GO" id="GO:0006515">
    <property type="term" value="P:protein quality control for misfolded or incompletely synthesized proteins"/>
    <property type="evidence" value="ECO:0007669"/>
    <property type="project" value="TreeGrafter"/>
</dbReference>
<protein>
    <recommendedName>
        <fullName evidence="7">E3 ubiquitin-protein ligase CHIP</fullName>
        <ecNumber evidence="2">2.3.2.27</ecNumber>
    </recommendedName>
    <alternativeName>
        <fullName evidence="8">RING-type E3 ubiquitin transferase CHIP</fullName>
    </alternativeName>
</protein>
<accession>A0A7S2NNX0</accession>
<dbReference type="InterPro" id="IPR011990">
    <property type="entry name" value="TPR-like_helical_dom_sf"/>
</dbReference>
<evidence type="ECO:0000256" key="3">
    <source>
        <dbReference type="ARBA" id="ARBA00022679"/>
    </source>
</evidence>
<dbReference type="GO" id="GO:0061630">
    <property type="term" value="F:ubiquitin protein ligase activity"/>
    <property type="evidence" value="ECO:0007669"/>
    <property type="project" value="UniProtKB-EC"/>
</dbReference>
<dbReference type="PANTHER" id="PTHR46803:SF2">
    <property type="entry name" value="E3 UBIQUITIN-PROTEIN LIGASE CHIP"/>
    <property type="match status" value="1"/>
</dbReference>
<sequence length="275" mass="31573">MDPAEQCKLRGNECFLRGKFDAAIDCFTEAITLNPLNPTYYTNRALSALKKGRFQMVITDSKEALKLDSSYVKAYYCLGMAFGKKEPPEIEEAIAALKKALDHSNGQGDSGKKFRDDIERELAFAKKRRWEVVDDERQMRNARLQEYLHKAMHEFTTRQMQDATSPGERDRIKAEAETRKRELQDMLCDDDMRRKRREVPDAFCCKITLSIMREPYITPSGITYERAVLVEHLRKNGEFDPVTKAAVSASQLVPNIALKSAIHAYLDDNPWACDY</sequence>
<dbReference type="SMART" id="SM00028">
    <property type="entry name" value="TPR"/>
    <property type="match status" value="3"/>
</dbReference>
<keyword evidence="6 9" id="KW-0802">TPR repeat</keyword>
<dbReference type="GO" id="GO:0071218">
    <property type="term" value="P:cellular response to misfolded protein"/>
    <property type="evidence" value="ECO:0007669"/>
    <property type="project" value="TreeGrafter"/>
</dbReference>
<name>A0A7S2NNX0_9EUKA</name>
<keyword evidence="4" id="KW-0677">Repeat</keyword>
<dbReference type="SMART" id="SM00504">
    <property type="entry name" value="Ubox"/>
    <property type="match status" value="1"/>
</dbReference>
<dbReference type="PANTHER" id="PTHR46803">
    <property type="entry name" value="E3 UBIQUITIN-PROTEIN LIGASE CHIP"/>
    <property type="match status" value="1"/>
</dbReference>
<dbReference type="Gene3D" id="1.25.40.10">
    <property type="entry name" value="Tetratricopeptide repeat domain"/>
    <property type="match status" value="1"/>
</dbReference>
<evidence type="ECO:0000256" key="4">
    <source>
        <dbReference type="ARBA" id="ARBA00022737"/>
    </source>
</evidence>
<feature type="domain" description="U-box" evidence="10">
    <location>
        <begin position="198"/>
        <end position="272"/>
    </location>
</feature>
<gene>
    <name evidence="11" type="ORF">CGLO1086_LOCUS24</name>
</gene>
<feature type="repeat" description="TPR" evidence="9">
    <location>
        <begin position="4"/>
        <end position="37"/>
    </location>
</feature>
<dbReference type="GO" id="GO:0000209">
    <property type="term" value="P:protein polyubiquitination"/>
    <property type="evidence" value="ECO:0007669"/>
    <property type="project" value="TreeGrafter"/>
</dbReference>
<dbReference type="AlphaFoldDB" id="A0A7S2NNX0"/>
<organism evidence="11">
    <name type="scientific">Cyanoptyche gloeocystis</name>
    <dbReference type="NCBI Taxonomy" id="77922"/>
    <lineage>
        <taxon>Eukaryota</taxon>
        <taxon>Glaucocystophyceae</taxon>
        <taxon>Glaucocystophyceae incertae sedis</taxon>
        <taxon>Cyanoptyche</taxon>
    </lineage>
</organism>
<dbReference type="GO" id="GO:0005737">
    <property type="term" value="C:cytoplasm"/>
    <property type="evidence" value="ECO:0007669"/>
    <property type="project" value="TreeGrafter"/>
</dbReference>
<evidence type="ECO:0000313" key="11">
    <source>
        <dbReference type="EMBL" id="CAD9549545.1"/>
    </source>
</evidence>
<dbReference type="SUPFAM" id="SSF57850">
    <property type="entry name" value="RING/U-box"/>
    <property type="match status" value="1"/>
</dbReference>
<dbReference type="Pfam" id="PF13414">
    <property type="entry name" value="TPR_11"/>
    <property type="match status" value="1"/>
</dbReference>
<evidence type="ECO:0000256" key="2">
    <source>
        <dbReference type="ARBA" id="ARBA00012483"/>
    </source>
</evidence>
<dbReference type="GO" id="GO:0043161">
    <property type="term" value="P:proteasome-mediated ubiquitin-dependent protein catabolic process"/>
    <property type="evidence" value="ECO:0007669"/>
    <property type="project" value="TreeGrafter"/>
</dbReference>
<proteinExistence type="predicted"/>
<keyword evidence="3" id="KW-0808">Transferase</keyword>
<dbReference type="InterPro" id="IPR019734">
    <property type="entry name" value="TPR_rpt"/>
</dbReference>
<evidence type="ECO:0000256" key="5">
    <source>
        <dbReference type="ARBA" id="ARBA00022786"/>
    </source>
</evidence>
<evidence type="ECO:0000259" key="10">
    <source>
        <dbReference type="PROSITE" id="PS51698"/>
    </source>
</evidence>
<dbReference type="Pfam" id="PF04564">
    <property type="entry name" value="U-box"/>
    <property type="match status" value="1"/>
</dbReference>
<evidence type="ECO:0000256" key="7">
    <source>
        <dbReference type="ARBA" id="ARBA00044534"/>
    </source>
</evidence>
<dbReference type="EMBL" id="HBGX01000041">
    <property type="protein sequence ID" value="CAD9549545.1"/>
    <property type="molecule type" value="Transcribed_RNA"/>
</dbReference>
<dbReference type="Gene3D" id="3.30.40.10">
    <property type="entry name" value="Zinc/RING finger domain, C3HC4 (zinc finger)"/>
    <property type="match status" value="1"/>
</dbReference>
<dbReference type="PROSITE" id="PS50005">
    <property type="entry name" value="TPR"/>
    <property type="match status" value="1"/>
</dbReference>
<dbReference type="SUPFAM" id="SSF48452">
    <property type="entry name" value="TPR-like"/>
    <property type="match status" value="1"/>
</dbReference>